<proteinExistence type="inferred from homology"/>
<dbReference type="GO" id="GO:0019901">
    <property type="term" value="F:protein kinase binding"/>
    <property type="evidence" value="ECO:0000318"/>
    <property type="project" value="GO_Central"/>
</dbReference>
<dbReference type="GO" id="GO:0007165">
    <property type="term" value="P:signal transduction"/>
    <property type="evidence" value="ECO:0000318"/>
    <property type="project" value="GO_Central"/>
</dbReference>
<dbReference type="InterPro" id="IPR012461">
    <property type="entry name" value="SACK1"/>
</dbReference>
<evidence type="ECO:0000256" key="3">
    <source>
        <dbReference type="ARBA" id="ARBA00022490"/>
    </source>
</evidence>
<dbReference type="AGR" id="Xenbase:XB-GENE-17338584"/>
<evidence type="ECO:0000256" key="4">
    <source>
        <dbReference type="SAM" id="MobiDB-lite"/>
    </source>
</evidence>
<organism evidence="7">
    <name type="scientific">Xenopus laevis</name>
    <name type="common">African clawed frog</name>
    <dbReference type="NCBI Taxonomy" id="8355"/>
    <lineage>
        <taxon>Eukaryota</taxon>
        <taxon>Metazoa</taxon>
        <taxon>Chordata</taxon>
        <taxon>Craniata</taxon>
        <taxon>Vertebrata</taxon>
        <taxon>Euteleostomi</taxon>
        <taxon>Amphibia</taxon>
        <taxon>Batrachia</taxon>
        <taxon>Anura</taxon>
        <taxon>Pipoidea</taxon>
        <taxon>Pipidae</taxon>
        <taxon>Xenopodinae</taxon>
        <taxon>Xenopus</taxon>
        <taxon>Xenopus</taxon>
    </lineage>
</organism>
<dbReference type="GO" id="GO:0005737">
    <property type="term" value="C:cytoplasm"/>
    <property type="evidence" value="ECO:0007669"/>
    <property type="project" value="UniProtKB-SubCell"/>
</dbReference>
<dbReference type="InterPro" id="IPR050944">
    <property type="entry name" value="FAM83"/>
</dbReference>
<gene>
    <name evidence="7 8 9" type="primary">fam83f.S</name>
</gene>
<feature type="region of interest" description="Disordered" evidence="4">
    <location>
        <begin position="446"/>
        <end position="479"/>
    </location>
</feature>
<dbReference type="PANTHER" id="PTHR16181:SF29">
    <property type="entry name" value="PROTEIN FAM83A-RELATED"/>
    <property type="match status" value="1"/>
</dbReference>
<evidence type="ECO:0000313" key="9">
    <source>
        <dbReference type="Xenbase" id="XB-GENE-17338584"/>
    </source>
</evidence>
<evidence type="ECO:0000313" key="7">
    <source>
        <dbReference type="RefSeq" id="XP_018116696.1"/>
    </source>
</evidence>
<dbReference type="Proteomes" id="UP000186698">
    <property type="component" value="Chromosome 4S"/>
</dbReference>
<dbReference type="KEGG" id="xla:108715761"/>
<comment type="similarity">
    <text evidence="2">Belongs to the FAM83 family.</text>
</comment>
<dbReference type="SUPFAM" id="SSF56024">
    <property type="entry name" value="Phospholipase D/nuclease"/>
    <property type="match status" value="1"/>
</dbReference>
<dbReference type="RefSeq" id="XP_041417563.1">
    <property type="nucleotide sequence ID" value="XM_041561629.1"/>
</dbReference>
<name>A0A1L8GGY8_XENLA</name>
<dbReference type="Gene3D" id="3.30.870.10">
    <property type="entry name" value="Endonuclease Chain A"/>
    <property type="match status" value="1"/>
</dbReference>
<evidence type="ECO:0000259" key="5">
    <source>
        <dbReference type="Pfam" id="PF07894"/>
    </source>
</evidence>
<evidence type="ECO:0000256" key="1">
    <source>
        <dbReference type="ARBA" id="ARBA00004496"/>
    </source>
</evidence>
<evidence type="ECO:0000313" key="8">
    <source>
        <dbReference type="RefSeq" id="XP_041417563.1"/>
    </source>
</evidence>
<comment type="subcellular location">
    <subcellularLocation>
        <location evidence="1">Cytoplasm</location>
    </subcellularLocation>
</comment>
<feature type="compositionally biased region" description="Basic and acidic residues" evidence="4">
    <location>
        <begin position="466"/>
        <end position="479"/>
    </location>
</feature>
<dbReference type="AlphaFoldDB" id="A0A1L8GGY8"/>
<dbReference type="PaxDb" id="8355-A0A1L8GGY8"/>
<dbReference type="Xenbase" id="XB-GENE-17338584">
    <property type="gene designation" value="fam83f.S"/>
</dbReference>
<protein>
    <submittedName>
        <fullName evidence="7 8">protein FAM83F</fullName>
    </submittedName>
</protein>
<feature type="domain" description="Scaffolding anchor of CK1" evidence="5">
    <location>
        <begin position="16"/>
        <end position="292"/>
    </location>
</feature>
<feature type="compositionally biased region" description="Polar residues" evidence="4">
    <location>
        <begin position="455"/>
        <end position="465"/>
    </location>
</feature>
<evidence type="ECO:0000256" key="2">
    <source>
        <dbReference type="ARBA" id="ARBA00006937"/>
    </source>
</evidence>
<keyword evidence="3" id="KW-0963">Cytoplasm</keyword>
<accession>A0A1L8GGY8</accession>
<dbReference type="GeneID" id="108715761"/>
<dbReference type="Pfam" id="PF07894">
    <property type="entry name" value="SACK1"/>
    <property type="match status" value="1"/>
</dbReference>
<dbReference type="OrthoDB" id="6103632at2759"/>
<feature type="region of interest" description="Disordered" evidence="4">
    <location>
        <begin position="82"/>
        <end position="103"/>
    </location>
</feature>
<reference evidence="7" key="1">
    <citation type="submission" date="2022-04" db="UniProtKB">
        <authorList>
            <consortium name="RefSeq"/>
        </authorList>
    </citation>
    <scope>IDENTIFICATION</scope>
    <source>
        <strain evidence="7 8">J_2021</strain>
        <tissue evidence="7 8">Erythrocytes</tissue>
    </source>
</reference>
<dbReference type="RefSeq" id="XP_018116696.1">
    <property type="nucleotide sequence ID" value="XM_018261207.2"/>
</dbReference>
<sequence>MADSQLECLRDDHVNKKVTEDMCQFYYSEEHRRCLEVLFQRGIQGYREYVKEYNVRGFLSTKELIDLKDFWKEYDIESETSKKSKAKSNKLEQEPQEEKDSLQYWPEKSDTEIPPLDLGWPENGFYRGVSNMLVYTHPPKENAPTIKAVIRDLIQTAKKVIAIVMDYFTDRELFRDVLDAASKRRVPVYMILGEEGVKHFLEMCEMMQLSSFMLRNLRVRYVTGVGFYLPYGKISGSLTHKYLMVDGEKVAYGSFRFTWSSLRVDRSIMTLLSGKYTEPFDIEFRELYAISEEVNLYKELSLPDYQPSPIGARARSSTVARKLINPKYSLVVGRSPAPGEMLRFGSPNHPEAGEDGKSEGEKRMDKFLDDLVSIEQESPGIVNLVDLPQSLPIKKETGTFTENTLSPKTSKKTFKLFSFKKRQNPLLGNVVEGDFVVLNKPQLESDNSRRHSNIDLMSSGKSSPTKSEKVKTPEKCIIS</sequence>
<dbReference type="OMA" id="KVTEDMC"/>
<evidence type="ECO:0000313" key="6">
    <source>
        <dbReference type="Proteomes" id="UP000186698"/>
    </source>
</evidence>
<feature type="compositionally biased region" description="Basic and acidic residues" evidence="4">
    <location>
        <begin position="89"/>
        <end position="103"/>
    </location>
</feature>
<dbReference type="Bgee" id="108715761">
    <property type="expression patterns" value="Expressed in intestine and 7 other cell types or tissues"/>
</dbReference>
<keyword evidence="6" id="KW-1185">Reference proteome</keyword>
<dbReference type="CTD" id="108715761"/>
<dbReference type="PANTHER" id="PTHR16181">
    <property type="entry name" value="PROTEIN FAM83A-RELATED"/>
    <property type="match status" value="1"/>
</dbReference>